<name>A0AAJ1IDT0_9SPIO</name>
<evidence type="ECO:0000256" key="2">
    <source>
        <dbReference type="ARBA" id="ARBA00023235"/>
    </source>
</evidence>
<proteinExistence type="inferred from homology"/>
<comment type="caution">
    <text evidence="4">The sequence shown here is derived from an EMBL/GenBank/DDBJ whole genome shotgun (WGS) entry which is preliminary data.</text>
</comment>
<dbReference type="EMBL" id="JAQQAL010000008">
    <property type="protein sequence ID" value="MDC7225570.1"/>
    <property type="molecule type" value="Genomic_DNA"/>
</dbReference>
<dbReference type="PANTHER" id="PTHR21600:SF83">
    <property type="entry name" value="PSEUDOURIDYLATE SYNTHASE RPUSD4, MITOCHONDRIAL"/>
    <property type="match status" value="1"/>
</dbReference>
<dbReference type="Pfam" id="PF00849">
    <property type="entry name" value="PseudoU_synth_2"/>
    <property type="match status" value="1"/>
</dbReference>
<dbReference type="InterPro" id="IPR006224">
    <property type="entry name" value="PsdUridine_synth_RluA-like_CS"/>
</dbReference>
<evidence type="ECO:0000313" key="4">
    <source>
        <dbReference type="EMBL" id="MDC7225570.1"/>
    </source>
</evidence>
<dbReference type="InterPro" id="IPR020103">
    <property type="entry name" value="PsdUridine_synth_cat_dom_sf"/>
</dbReference>
<dbReference type="PROSITE" id="PS01129">
    <property type="entry name" value="PSI_RLU"/>
    <property type="match status" value="1"/>
</dbReference>
<dbReference type="GO" id="GO:0009982">
    <property type="term" value="F:pseudouridine synthase activity"/>
    <property type="evidence" value="ECO:0007669"/>
    <property type="project" value="InterPro"/>
</dbReference>
<protein>
    <submittedName>
        <fullName evidence="4">RNA pseudouridine synthase</fullName>
    </submittedName>
</protein>
<dbReference type="PANTHER" id="PTHR21600">
    <property type="entry name" value="MITOCHONDRIAL RNA PSEUDOURIDINE SYNTHASE"/>
    <property type="match status" value="1"/>
</dbReference>
<dbReference type="GO" id="GO:0001522">
    <property type="term" value="P:pseudouridine synthesis"/>
    <property type="evidence" value="ECO:0007669"/>
    <property type="project" value="InterPro"/>
</dbReference>
<feature type="domain" description="Pseudouridine synthase RsuA/RluA-like" evidence="3">
    <location>
        <begin position="8"/>
        <end position="156"/>
    </location>
</feature>
<comment type="similarity">
    <text evidence="1">Belongs to the pseudouridine synthase RluA family.</text>
</comment>
<dbReference type="Proteomes" id="UP001221217">
    <property type="component" value="Unassembled WGS sequence"/>
</dbReference>
<dbReference type="SUPFAM" id="SSF55120">
    <property type="entry name" value="Pseudouridine synthase"/>
    <property type="match status" value="1"/>
</dbReference>
<dbReference type="InterPro" id="IPR050188">
    <property type="entry name" value="RluA_PseudoU_synthase"/>
</dbReference>
<accession>A0AAJ1IDT0</accession>
<evidence type="ECO:0000313" key="5">
    <source>
        <dbReference type="Proteomes" id="UP001221217"/>
    </source>
</evidence>
<evidence type="ECO:0000259" key="3">
    <source>
        <dbReference type="Pfam" id="PF00849"/>
    </source>
</evidence>
<dbReference type="Gene3D" id="3.30.2350.10">
    <property type="entry name" value="Pseudouridine synthase"/>
    <property type="match status" value="1"/>
</dbReference>
<dbReference type="AlphaFoldDB" id="A0AAJ1IDT0"/>
<dbReference type="GO" id="GO:0003723">
    <property type="term" value="F:RNA binding"/>
    <property type="evidence" value="ECO:0007669"/>
    <property type="project" value="InterPro"/>
</dbReference>
<reference evidence="4 5" key="1">
    <citation type="submission" date="2022-12" db="EMBL/GenBank/DDBJ databases">
        <title>Metagenome assembled genome from gulf of manar.</title>
        <authorList>
            <person name="Kohli P."/>
            <person name="Pk S."/>
            <person name="Venkata Ramana C."/>
            <person name="Sasikala C."/>
        </authorList>
    </citation>
    <scope>NUCLEOTIDE SEQUENCE [LARGE SCALE GENOMIC DNA]</scope>
    <source>
        <strain evidence="4">JB008</strain>
    </source>
</reference>
<dbReference type="GO" id="GO:0006396">
    <property type="term" value="P:RNA processing"/>
    <property type="evidence" value="ECO:0007669"/>
    <property type="project" value="UniProtKB-ARBA"/>
</dbReference>
<keyword evidence="2" id="KW-0413">Isomerase</keyword>
<dbReference type="CDD" id="cd02869">
    <property type="entry name" value="PseudoU_synth_RluA_like"/>
    <property type="match status" value="1"/>
</dbReference>
<sequence>MHIFSDDDIIIVNKRCGQAVQPGPGVTDSLIESLEKDFGKLYLVHRLDTPVSGIIVFARSKKSAASLSRQFSNAEVKKKYVCAVDNPPPVENGTLENLIHIPSGKKANKVYIRTEDGRNTKKAVLDYRTIFRTDRYYILEIILHTGRRHQIRAQLSNIGCHIKGDVKYGARRTNRAGGIHLHALSLSFVHPRTGTQLEFSAPLPDEPLWNAVCEGVDLPPSS</sequence>
<organism evidence="4 5">
    <name type="scientific">Candidatus Thalassospirochaeta sargassi</name>
    <dbReference type="NCBI Taxonomy" id="3119039"/>
    <lineage>
        <taxon>Bacteria</taxon>
        <taxon>Pseudomonadati</taxon>
        <taxon>Spirochaetota</taxon>
        <taxon>Spirochaetia</taxon>
        <taxon>Spirochaetales</taxon>
        <taxon>Spirochaetaceae</taxon>
        <taxon>Candidatus Thalassospirochaeta</taxon>
    </lineage>
</organism>
<evidence type="ECO:0000256" key="1">
    <source>
        <dbReference type="ARBA" id="ARBA00010876"/>
    </source>
</evidence>
<dbReference type="GO" id="GO:0140098">
    <property type="term" value="F:catalytic activity, acting on RNA"/>
    <property type="evidence" value="ECO:0007669"/>
    <property type="project" value="UniProtKB-ARBA"/>
</dbReference>
<dbReference type="InterPro" id="IPR006145">
    <property type="entry name" value="PsdUridine_synth_RsuA/RluA"/>
</dbReference>
<gene>
    <name evidence="4" type="ORF">PQJ61_02270</name>
</gene>